<dbReference type="Proteomes" id="UP000050280">
    <property type="component" value="Unassembled WGS sequence"/>
</dbReference>
<evidence type="ECO:0000256" key="1">
    <source>
        <dbReference type="SAM" id="SignalP"/>
    </source>
</evidence>
<evidence type="ECO:0000313" key="3">
    <source>
        <dbReference type="Proteomes" id="UP000050280"/>
    </source>
</evidence>
<name>A0A0P7B3Z5_9FLAO</name>
<feature type="signal peptide" evidence="1">
    <location>
        <begin position="1"/>
        <end position="18"/>
    </location>
</feature>
<sequence>MRRILLYSSLLLFFAACSDTTTVFENEENLIQLETNATVLENSLSYDNSGVLDIYEEELTTNKSARFVEERAGDYPLSLVASIRPPSFNGGENLTASHVDLVGEYAYVAYNTVEDGYAGGLDIVDISDPDRPRVTSRLYYLNADINSLKFSNGFLYAVGGFDSEQSATITSNSFVAKIMVQNGRFNLAPGISYGFQEGFNANDVAVTATSVFMTSGRDGYVTEFDKSTLEIINETPFQDLRSIAIRDSKIMVLDADFGVRILDSELNETNQIPINSDFRLADKRTLDFYNETLVVAEGERGAGLYDTNSGNLLQYIDIPLNPNDALPEEVVTNATAFNDGVLLMANGGAGLCISEEVKGEDLTGIIELNGSINYVATKGDYIFAASGTEGLQIIKMNKPSADLASRCADTPNYAGSTNLRVGAAENLAYSGSRRFRNVSVDGQLLLCGTWTVNNQVDISANGSFAIRGTFIVARNNRRRNLVVGANARLQIEGNLTIYGDLVLGENATVEFLGDTSRANIFGNVVMGSGAAVTGNYDDIQDKF</sequence>
<dbReference type="OrthoDB" id="814028at2"/>
<comment type="caution">
    <text evidence="2">The sequence shown here is derived from an EMBL/GenBank/DDBJ whole genome shotgun (WGS) entry which is preliminary data.</text>
</comment>
<keyword evidence="3" id="KW-1185">Reference proteome</keyword>
<dbReference type="Pfam" id="PF08309">
    <property type="entry name" value="LVIVD"/>
    <property type="match status" value="1"/>
</dbReference>
<proteinExistence type="predicted"/>
<dbReference type="RefSeq" id="WP_054557565.1">
    <property type="nucleotide sequence ID" value="NZ_LDJX01000001.1"/>
</dbReference>
<dbReference type="SUPFAM" id="SSF69322">
    <property type="entry name" value="Tricorn protease domain 2"/>
    <property type="match status" value="1"/>
</dbReference>
<dbReference type="PATRIC" id="fig|1300341.3.peg.260"/>
<evidence type="ECO:0008006" key="4">
    <source>
        <dbReference type="Google" id="ProtNLM"/>
    </source>
</evidence>
<dbReference type="PROSITE" id="PS51257">
    <property type="entry name" value="PROKAR_LIPOPROTEIN"/>
    <property type="match status" value="1"/>
</dbReference>
<reference evidence="2 3" key="1">
    <citation type="submission" date="2015-09" db="EMBL/GenBank/DDBJ databases">
        <title>Genome sequence of the marine flavobacterium Croceitalea dokdonensis DOKDO 023 that contains proton- and sodium-pumping rhodopsins.</title>
        <authorList>
            <person name="Kwon S.-K."/>
            <person name="Lee H.K."/>
            <person name="Kwak M.-J."/>
            <person name="Kim J.F."/>
        </authorList>
    </citation>
    <scope>NUCLEOTIDE SEQUENCE [LARGE SCALE GENOMIC DNA]</scope>
    <source>
        <strain evidence="2 3">DOKDO 023</strain>
    </source>
</reference>
<evidence type="ECO:0000313" key="2">
    <source>
        <dbReference type="EMBL" id="KPM33357.1"/>
    </source>
</evidence>
<dbReference type="AlphaFoldDB" id="A0A0P7B3Z5"/>
<keyword evidence="1" id="KW-0732">Signal</keyword>
<feature type="chain" id="PRO_5006135354" description="LVIVD repeat-containing protein" evidence="1">
    <location>
        <begin position="19"/>
        <end position="543"/>
    </location>
</feature>
<gene>
    <name evidence="2" type="ORF">I595_260</name>
</gene>
<protein>
    <recommendedName>
        <fullName evidence="4">LVIVD repeat-containing protein</fullName>
    </recommendedName>
</protein>
<dbReference type="InterPro" id="IPR013211">
    <property type="entry name" value="LVIVD"/>
</dbReference>
<organism evidence="2 3">
    <name type="scientific">Croceitalea dokdonensis DOKDO 023</name>
    <dbReference type="NCBI Taxonomy" id="1300341"/>
    <lineage>
        <taxon>Bacteria</taxon>
        <taxon>Pseudomonadati</taxon>
        <taxon>Bacteroidota</taxon>
        <taxon>Flavobacteriia</taxon>
        <taxon>Flavobacteriales</taxon>
        <taxon>Flavobacteriaceae</taxon>
        <taxon>Croceitalea</taxon>
    </lineage>
</organism>
<dbReference type="EMBL" id="LDJX01000001">
    <property type="protein sequence ID" value="KPM33357.1"/>
    <property type="molecule type" value="Genomic_DNA"/>
</dbReference>
<accession>A0A0P7B3Z5</accession>